<organism evidence="1 2">
    <name type="scientific">Paenibacillus oleatilyticus</name>
    <dbReference type="NCBI Taxonomy" id="2594886"/>
    <lineage>
        <taxon>Bacteria</taxon>
        <taxon>Bacillati</taxon>
        <taxon>Bacillota</taxon>
        <taxon>Bacilli</taxon>
        <taxon>Bacillales</taxon>
        <taxon>Paenibacillaceae</taxon>
        <taxon>Paenibacillus</taxon>
    </lineage>
</organism>
<sequence>MGSISRRMKYDFKAARQRREQLVVLYRAGRRLDPDNSEWGWDLVAQIEEIDREIEEAHAKRAAGQGDSLEKQFENVIIPIIPAWGSWSKGAGEDADD</sequence>
<evidence type="ECO:0000313" key="1">
    <source>
        <dbReference type="EMBL" id="MFB0841840.1"/>
    </source>
</evidence>
<dbReference type="RefSeq" id="WP_373949520.1">
    <property type="nucleotide sequence ID" value="NZ_JBHDLN010000003.1"/>
</dbReference>
<gene>
    <name evidence="1" type="ORF">ACEU3E_06645</name>
</gene>
<proteinExistence type="predicted"/>
<keyword evidence="2" id="KW-1185">Reference proteome</keyword>
<evidence type="ECO:0000313" key="2">
    <source>
        <dbReference type="Proteomes" id="UP001575622"/>
    </source>
</evidence>
<comment type="caution">
    <text evidence="1">The sequence shown here is derived from an EMBL/GenBank/DDBJ whole genome shotgun (WGS) entry which is preliminary data.</text>
</comment>
<protein>
    <submittedName>
        <fullName evidence="1">Uncharacterized protein</fullName>
    </submittedName>
</protein>
<dbReference type="EMBL" id="JBHDLN010000003">
    <property type="protein sequence ID" value="MFB0841840.1"/>
    <property type="molecule type" value="Genomic_DNA"/>
</dbReference>
<name>A0ABV4UZE9_9BACL</name>
<reference evidence="1 2" key="1">
    <citation type="submission" date="2024-09" db="EMBL/GenBank/DDBJ databases">
        <authorList>
            <person name="Makale K.P.P."/>
            <person name="Makhzoum A."/>
            <person name="Rantong G."/>
            <person name="Rahube T.O."/>
        </authorList>
    </citation>
    <scope>NUCLEOTIDE SEQUENCE [LARGE SCALE GENOMIC DNA]</scope>
    <source>
        <strain evidence="1 2">KM_D13</strain>
    </source>
</reference>
<accession>A0ABV4UZE9</accession>
<dbReference type="Proteomes" id="UP001575622">
    <property type="component" value="Unassembled WGS sequence"/>
</dbReference>